<dbReference type="AlphaFoldDB" id="A0A8H7HV44"/>
<sequence length="535" mass="60187">MFSTPVVLARSAWKGPYFVAFSNLSRARTDNIPVKTMSRSCTILPNFVGVKFLVHNGKQFLPVSVTQDMVGHKLGEFAPTRKRFTFSIHTFFSGADMPLVHFDDPPMIRHTRRASSRSQKTRIPKITRRVLYLTTTYGPAIVAVAFILSAMPSIVLVTIAHHYKIERTVKVSIMHIFIACLLEFMSLSSFIVCVSRDPGPIQQLGSGDAERAALDAPPRSNENDEELSLAEALAGPSIKDAESSEDDSDIEVDDQGEKRWCRKCWAPKIIIVRGWQIIVSLVCFRVCRQNLSYRIDLAQGHRTYPSFVHFLICTMLIAVHAVSVLDSTPFHALYLALGGAIFTICMGSFAGFHVYLVTTGQTTIEQLSPYMLLRYLPPPRSVDARKSNDSDRSFESDVDLQSMLNTGPEEEIQLNTSSSLISPAGLENLPLYPPPGHSMPVASRQNSFQLAEHTMTREQRRIVRSAAGKIRIYDLGWKRNWAELYAARPERYFLDWLEIFWWGGRGTSGNGRSFPRNLKAGHMLERLRERLDGTS</sequence>
<feature type="non-terminal residue" evidence="6">
    <location>
        <position position="535"/>
    </location>
</feature>
<feature type="transmembrane region" description="Helical" evidence="5">
    <location>
        <begin position="307"/>
        <end position="325"/>
    </location>
</feature>
<dbReference type="PRINTS" id="PR00975">
    <property type="entry name" value="RIBOSOMALS19"/>
</dbReference>
<accession>A0A8H7HV44</accession>
<feature type="transmembrane region" description="Helical" evidence="5">
    <location>
        <begin position="332"/>
        <end position="356"/>
    </location>
</feature>
<reference evidence="6" key="1">
    <citation type="submission" date="2020-09" db="EMBL/GenBank/DDBJ databases">
        <title>Comparative genome analyses of four rice-infecting Rhizoctonia solani isolates reveal extensive enrichment of homogalacturonan modification genes.</title>
        <authorList>
            <person name="Lee D.-Y."/>
            <person name="Jeon J."/>
            <person name="Kim K.-T."/>
            <person name="Cheong K."/>
            <person name="Song H."/>
            <person name="Choi G."/>
            <person name="Ko J."/>
            <person name="Opiyo S.O."/>
            <person name="Zuo S."/>
            <person name="Madhav S."/>
            <person name="Lee Y.-H."/>
            <person name="Wang G.-L."/>
        </authorList>
    </citation>
    <scope>NUCLEOTIDE SEQUENCE</scope>
    <source>
        <strain evidence="6">AG1-IA WGL</strain>
    </source>
</reference>
<comment type="caution">
    <text evidence="6">The sequence shown here is derived from an EMBL/GenBank/DDBJ whole genome shotgun (WGS) entry which is preliminary data.</text>
</comment>
<dbReference type="PANTHER" id="PTHR11880">
    <property type="entry name" value="RIBOSOMAL PROTEIN S19P FAMILY MEMBER"/>
    <property type="match status" value="1"/>
</dbReference>
<dbReference type="GO" id="GO:0005763">
    <property type="term" value="C:mitochondrial small ribosomal subunit"/>
    <property type="evidence" value="ECO:0007669"/>
    <property type="project" value="TreeGrafter"/>
</dbReference>
<evidence type="ECO:0000256" key="3">
    <source>
        <dbReference type="ARBA" id="ARBA00023274"/>
    </source>
</evidence>
<dbReference type="HAMAP" id="MF_00531">
    <property type="entry name" value="Ribosomal_uS19"/>
    <property type="match status" value="1"/>
</dbReference>
<dbReference type="InterPro" id="IPR020934">
    <property type="entry name" value="Ribosomal_uS19_CS"/>
</dbReference>
<comment type="similarity">
    <text evidence="1 4">Belongs to the universal ribosomal protein uS19 family.</text>
</comment>
<dbReference type="Pfam" id="PF00203">
    <property type="entry name" value="Ribosomal_S19"/>
    <property type="match status" value="1"/>
</dbReference>
<evidence type="ECO:0000256" key="2">
    <source>
        <dbReference type="ARBA" id="ARBA00022980"/>
    </source>
</evidence>
<keyword evidence="3 4" id="KW-0687">Ribonucleoprotein</keyword>
<dbReference type="EMBL" id="JACYCD010000047">
    <property type="protein sequence ID" value="KAF8710235.1"/>
    <property type="molecule type" value="Genomic_DNA"/>
</dbReference>
<evidence type="ECO:0000256" key="1">
    <source>
        <dbReference type="ARBA" id="ARBA00007345"/>
    </source>
</evidence>
<keyword evidence="5" id="KW-1133">Transmembrane helix</keyword>
<dbReference type="GO" id="GO:0003735">
    <property type="term" value="F:structural constituent of ribosome"/>
    <property type="evidence" value="ECO:0007669"/>
    <property type="project" value="InterPro"/>
</dbReference>
<proteinExistence type="inferred from homology"/>
<protein>
    <submittedName>
        <fullName evidence="6">Zf-DHHC protein</fullName>
    </submittedName>
</protein>
<dbReference type="OrthoDB" id="9909019at2759"/>
<evidence type="ECO:0000313" key="7">
    <source>
        <dbReference type="Proteomes" id="UP000602905"/>
    </source>
</evidence>
<dbReference type="GO" id="GO:0003723">
    <property type="term" value="F:RNA binding"/>
    <property type="evidence" value="ECO:0007669"/>
    <property type="project" value="InterPro"/>
</dbReference>
<dbReference type="GO" id="GO:0000028">
    <property type="term" value="P:ribosomal small subunit assembly"/>
    <property type="evidence" value="ECO:0007669"/>
    <property type="project" value="TreeGrafter"/>
</dbReference>
<dbReference type="Proteomes" id="UP000602905">
    <property type="component" value="Unassembled WGS sequence"/>
</dbReference>
<evidence type="ECO:0000313" key="6">
    <source>
        <dbReference type="EMBL" id="KAF8710235.1"/>
    </source>
</evidence>
<evidence type="ECO:0000256" key="5">
    <source>
        <dbReference type="SAM" id="Phobius"/>
    </source>
</evidence>
<feature type="transmembrane region" description="Helical" evidence="5">
    <location>
        <begin position="172"/>
        <end position="194"/>
    </location>
</feature>
<dbReference type="Gene3D" id="3.30.860.10">
    <property type="entry name" value="30s Ribosomal Protein S19, Chain A"/>
    <property type="match status" value="1"/>
</dbReference>
<gene>
    <name evidence="6" type="ORF">RHS03_02362</name>
</gene>
<dbReference type="PROSITE" id="PS00323">
    <property type="entry name" value="RIBOSOMAL_S19"/>
    <property type="match status" value="1"/>
</dbReference>
<dbReference type="PANTHER" id="PTHR11880:SF8">
    <property type="entry name" value="SMALL RIBOSOMAL SUBUNIT PROTEIN US19M"/>
    <property type="match status" value="1"/>
</dbReference>
<keyword evidence="5" id="KW-0472">Membrane</keyword>
<dbReference type="InterPro" id="IPR002222">
    <property type="entry name" value="Ribosomal_uS19"/>
</dbReference>
<evidence type="ECO:0000256" key="4">
    <source>
        <dbReference type="RuleBase" id="RU003485"/>
    </source>
</evidence>
<keyword evidence="5" id="KW-0812">Transmembrane</keyword>
<dbReference type="InterPro" id="IPR023575">
    <property type="entry name" value="Ribosomal_uS19_SF"/>
</dbReference>
<name>A0A8H7HV44_9AGAM</name>
<dbReference type="GO" id="GO:0006412">
    <property type="term" value="P:translation"/>
    <property type="evidence" value="ECO:0007669"/>
    <property type="project" value="InterPro"/>
</dbReference>
<organism evidence="6 7">
    <name type="scientific">Rhizoctonia solani</name>
    <dbReference type="NCBI Taxonomy" id="456999"/>
    <lineage>
        <taxon>Eukaryota</taxon>
        <taxon>Fungi</taxon>
        <taxon>Dikarya</taxon>
        <taxon>Basidiomycota</taxon>
        <taxon>Agaricomycotina</taxon>
        <taxon>Agaricomycetes</taxon>
        <taxon>Cantharellales</taxon>
        <taxon>Ceratobasidiaceae</taxon>
        <taxon>Rhizoctonia</taxon>
    </lineage>
</organism>
<feature type="transmembrane region" description="Helical" evidence="5">
    <location>
        <begin position="130"/>
        <end position="160"/>
    </location>
</feature>
<keyword evidence="2 4" id="KW-0689">Ribosomal protein</keyword>
<dbReference type="SUPFAM" id="SSF54570">
    <property type="entry name" value="Ribosomal protein S19"/>
    <property type="match status" value="1"/>
</dbReference>